<accession>A6HEV3</accession>
<dbReference type="AlphaFoldDB" id="A6HEV3"/>
<gene>
    <name evidence="1" type="ORF">rCG_35191</name>
</gene>
<dbReference type="EMBL" id="CH473948">
    <property type="protein sequence ID" value="EDM04560.1"/>
    <property type="molecule type" value="Genomic_DNA"/>
</dbReference>
<reference evidence="1 2" key="1">
    <citation type="submission" date="2005-07" db="EMBL/GenBank/DDBJ databases">
        <authorList>
            <person name="Mural R.J."/>
            <person name="Li P.W."/>
            <person name="Adams M.D."/>
            <person name="Amanatides P.G."/>
            <person name="Baden-Tillson H."/>
            <person name="Barnstead M."/>
            <person name="Chin S.H."/>
            <person name="Dew I."/>
            <person name="Evans C.A."/>
            <person name="Ferriera S."/>
            <person name="Flanigan M."/>
            <person name="Fosler C."/>
            <person name="Glodek A."/>
            <person name="Gu Z."/>
            <person name="Holt R.A."/>
            <person name="Jennings D."/>
            <person name="Kraft C.L."/>
            <person name="Lu F."/>
            <person name="Nguyen T."/>
            <person name="Nusskern D.R."/>
            <person name="Pfannkoch C.M."/>
            <person name="Sitter C."/>
            <person name="Sutton G.G."/>
            <person name="Venter J.C."/>
            <person name="Wang Z."/>
            <person name="Woodage T."/>
            <person name="Zheng X.H."/>
            <person name="Zhong F."/>
        </authorList>
    </citation>
    <scope>NUCLEOTIDE SEQUENCE [LARGE SCALE GENOMIC DNA]</scope>
    <source>
        <strain>BN</strain>
        <strain evidence="2">Sprague-Dawley</strain>
    </source>
</reference>
<dbReference type="Proteomes" id="UP000234681">
    <property type="component" value="Chromosome 10"/>
</dbReference>
<sequence>MNTCMHVEVCSASLPTHGEHSVHTCHDSLVLRHVCFHRMLNYS</sequence>
<protein>
    <submittedName>
        <fullName evidence="1">RCG35191, isoform CRA_c</fullName>
    </submittedName>
</protein>
<evidence type="ECO:0000313" key="2">
    <source>
        <dbReference type="Proteomes" id="UP000234681"/>
    </source>
</evidence>
<name>A6HEV3_RAT</name>
<evidence type="ECO:0000313" key="1">
    <source>
        <dbReference type="EMBL" id="EDM04560.1"/>
    </source>
</evidence>
<proteinExistence type="predicted"/>
<organism evidence="1 2">
    <name type="scientific">Rattus norvegicus</name>
    <name type="common">Rat</name>
    <dbReference type="NCBI Taxonomy" id="10116"/>
    <lineage>
        <taxon>Eukaryota</taxon>
        <taxon>Metazoa</taxon>
        <taxon>Chordata</taxon>
        <taxon>Craniata</taxon>
        <taxon>Vertebrata</taxon>
        <taxon>Euteleostomi</taxon>
        <taxon>Mammalia</taxon>
        <taxon>Eutheria</taxon>
        <taxon>Euarchontoglires</taxon>
        <taxon>Glires</taxon>
        <taxon>Rodentia</taxon>
        <taxon>Myomorpha</taxon>
        <taxon>Muroidea</taxon>
        <taxon>Muridae</taxon>
        <taxon>Murinae</taxon>
        <taxon>Rattus</taxon>
    </lineage>
</organism>